<dbReference type="SUPFAM" id="SSF55785">
    <property type="entry name" value="PYP-like sensor domain (PAS domain)"/>
    <property type="match status" value="1"/>
</dbReference>
<evidence type="ECO:0000256" key="3">
    <source>
        <dbReference type="ARBA" id="ARBA00022553"/>
    </source>
</evidence>
<dbReference type="GO" id="GO:0030295">
    <property type="term" value="F:protein kinase activator activity"/>
    <property type="evidence" value="ECO:0007669"/>
    <property type="project" value="TreeGrafter"/>
</dbReference>
<dbReference type="InterPro" id="IPR004358">
    <property type="entry name" value="Sig_transdc_His_kin-like_C"/>
</dbReference>
<dbReference type="Gene3D" id="1.10.287.130">
    <property type="match status" value="1"/>
</dbReference>
<dbReference type="PROSITE" id="PS50112">
    <property type="entry name" value="PAS"/>
    <property type="match status" value="1"/>
</dbReference>
<feature type="domain" description="PAC" evidence="10">
    <location>
        <begin position="86"/>
        <end position="138"/>
    </location>
</feature>
<evidence type="ECO:0000259" key="9">
    <source>
        <dbReference type="PROSITE" id="PS50112"/>
    </source>
</evidence>
<dbReference type="Pfam" id="PF00512">
    <property type="entry name" value="HisKA"/>
    <property type="match status" value="1"/>
</dbReference>
<dbReference type="InterPro" id="IPR036097">
    <property type="entry name" value="HisK_dim/P_sf"/>
</dbReference>
<proteinExistence type="predicted"/>
<evidence type="ECO:0000256" key="5">
    <source>
        <dbReference type="ARBA" id="ARBA00022777"/>
    </source>
</evidence>
<dbReference type="SMART" id="SM00388">
    <property type="entry name" value="HisKA"/>
    <property type="match status" value="1"/>
</dbReference>
<feature type="domain" description="PAS" evidence="9">
    <location>
        <begin position="21"/>
        <end position="63"/>
    </location>
</feature>
<dbReference type="Gene3D" id="3.30.565.10">
    <property type="entry name" value="Histidine kinase-like ATPase, C-terminal domain"/>
    <property type="match status" value="1"/>
</dbReference>
<dbReference type="PROSITE" id="PS50113">
    <property type="entry name" value="PAC"/>
    <property type="match status" value="1"/>
</dbReference>
<dbReference type="GO" id="GO:0000156">
    <property type="term" value="F:phosphorelay response regulator activity"/>
    <property type="evidence" value="ECO:0007669"/>
    <property type="project" value="TreeGrafter"/>
</dbReference>
<comment type="caution">
    <text evidence="11">The sequence shown here is derived from an EMBL/GenBank/DDBJ whole genome shotgun (WGS) entry which is preliminary data.</text>
</comment>
<dbReference type="SUPFAM" id="SSF47384">
    <property type="entry name" value="Homodimeric domain of signal transducing histidine kinase"/>
    <property type="match status" value="1"/>
</dbReference>
<sequence>MNIRSKLIADLKRSHDELLDARNYLDDIIHSLMDSLIVATPDGKIERVNAATCTLLGYDSEPVGLSLSALIPDPPFDELARKGVISNQERVYLAKDGRRIAVEFSGVVMWNPDETMRGIVCVGHDITRRKEDEDRLRRFADELQQTNEELKNFANIVSHDLRSPLVNIKGFAGELSNLLTEMQGRFGSFAATIDERDRSRLNELFRTDIPEAIGFITSSVNRMDALIDAVLKLSRLGHRELNPESLDTALLVNDLLATMAHQLERARTVVTVGPLPTLVGDHAALEQILGNVIDNAVKYLDPARPGVIRVSAEEEGTETIFHISDNGRGIAPEDSDKVFEIFRRAGHQDVKGEGMGLAYVKATVRRLGGRIWYDSVTAEGTTFHIAVPTRIDGTKGKPW</sequence>
<keyword evidence="6" id="KW-0472">Membrane</keyword>
<evidence type="ECO:0000256" key="4">
    <source>
        <dbReference type="ARBA" id="ARBA00022679"/>
    </source>
</evidence>
<dbReference type="GO" id="GO:0000155">
    <property type="term" value="F:phosphorelay sensor kinase activity"/>
    <property type="evidence" value="ECO:0007669"/>
    <property type="project" value="InterPro"/>
</dbReference>
<feature type="domain" description="Histidine kinase" evidence="8">
    <location>
        <begin position="156"/>
        <end position="391"/>
    </location>
</feature>
<evidence type="ECO:0000313" key="11">
    <source>
        <dbReference type="EMBL" id="TWJ33080.1"/>
    </source>
</evidence>
<evidence type="ECO:0000259" key="8">
    <source>
        <dbReference type="PROSITE" id="PS50109"/>
    </source>
</evidence>
<dbReference type="GO" id="GO:0007234">
    <property type="term" value="P:osmosensory signaling via phosphorelay pathway"/>
    <property type="evidence" value="ECO:0007669"/>
    <property type="project" value="TreeGrafter"/>
</dbReference>
<evidence type="ECO:0000259" key="10">
    <source>
        <dbReference type="PROSITE" id="PS50113"/>
    </source>
</evidence>
<feature type="coiled-coil region" evidence="7">
    <location>
        <begin position="129"/>
        <end position="156"/>
    </location>
</feature>
<evidence type="ECO:0000313" key="12">
    <source>
        <dbReference type="Proteomes" id="UP000319449"/>
    </source>
</evidence>
<dbReference type="SUPFAM" id="SSF55874">
    <property type="entry name" value="ATPase domain of HSP90 chaperone/DNA topoisomerase II/histidine kinase"/>
    <property type="match status" value="1"/>
</dbReference>
<gene>
    <name evidence="11" type="ORF">JN12_00493</name>
</gene>
<organism evidence="11 12">
    <name type="scientific">Geobacter argillaceus</name>
    <dbReference type="NCBI Taxonomy" id="345631"/>
    <lineage>
        <taxon>Bacteria</taxon>
        <taxon>Pseudomonadati</taxon>
        <taxon>Thermodesulfobacteriota</taxon>
        <taxon>Desulfuromonadia</taxon>
        <taxon>Geobacterales</taxon>
        <taxon>Geobacteraceae</taxon>
        <taxon>Geobacter</taxon>
    </lineage>
</organism>
<dbReference type="PRINTS" id="PR00344">
    <property type="entry name" value="BCTRLSENSOR"/>
</dbReference>
<accession>A0A562WSC8</accession>
<keyword evidence="3" id="KW-0597">Phosphoprotein</keyword>
<dbReference type="PANTHER" id="PTHR42878">
    <property type="entry name" value="TWO-COMPONENT HISTIDINE KINASE"/>
    <property type="match status" value="1"/>
</dbReference>
<evidence type="ECO:0000256" key="2">
    <source>
        <dbReference type="ARBA" id="ARBA00012438"/>
    </source>
</evidence>
<dbReference type="Pfam" id="PF02518">
    <property type="entry name" value="HATPase_c"/>
    <property type="match status" value="1"/>
</dbReference>
<dbReference type="InterPro" id="IPR000700">
    <property type="entry name" value="PAS-assoc_C"/>
</dbReference>
<dbReference type="InterPro" id="IPR003661">
    <property type="entry name" value="HisK_dim/P_dom"/>
</dbReference>
<dbReference type="SMART" id="SM00091">
    <property type="entry name" value="PAS"/>
    <property type="match status" value="1"/>
</dbReference>
<dbReference type="InterPro" id="IPR036890">
    <property type="entry name" value="HATPase_C_sf"/>
</dbReference>
<evidence type="ECO:0000256" key="7">
    <source>
        <dbReference type="SAM" id="Coils"/>
    </source>
</evidence>
<dbReference type="SMART" id="SM00387">
    <property type="entry name" value="HATPase_c"/>
    <property type="match status" value="1"/>
</dbReference>
<evidence type="ECO:0000256" key="1">
    <source>
        <dbReference type="ARBA" id="ARBA00000085"/>
    </source>
</evidence>
<dbReference type="PROSITE" id="PS50109">
    <property type="entry name" value="HIS_KIN"/>
    <property type="match status" value="1"/>
</dbReference>
<dbReference type="InterPro" id="IPR035965">
    <property type="entry name" value="PAS-like_dom_sf"/>
</dbReference>
<dbReference type="AlphaFoldDB" id="A0A562WSC8"/>
<dbReference type="InterPro" id="IPR005467">
    <property type="entry name" value="His_kinase_dom"/>
</dbReference>
<keyword evidence="12" id="KW-1185">Reference proteome</keyword>
<keyword evidence="4" id="KW-0808">Transferase</keyword>
<evidence type="ECO:0000256" key="6">
    <source>
        <dbReference type="ARBA" id="ARBA00023136"/>
    </source>
</evidence>
<dbReference type="InterPro" id="IPR003594">
    <property type="entry name" value="HATPase_dom"/>
</dbReference>
<dbReference type="InterPro" id="IPR000014">
    <property type="entry name" value="PAS"/>
</dbReference>
<dbReference type="CDD" id="cd00082">
    <property type="entry name" value="HisKA"/>
    <property type="match status" value="1"/>
</dbReference>
<protein>
    <recommendedName>
        <fullName evidence="2">histidine kinase</fullName>
        <ecNumber evidence="2">2.7.13.3</ecNumber>
    </recommendedName>
</protein>
<name>A0A562WSC8_9BACT</name>
<dbReference type="EMBL" id="VLLN01000002">
    <property type="protein sequence ID" value="TWJ33080.1"/>
    <property type="molecule type" value="Genomic_DNA"/>
</dbReference>
<dbReference type="PANTHER" id="PTHR42878:SF15">
    <property type="entry name" value="BACTERIOPHYTOCHROME"/>
    <property type="match status" value="1"/>
</dbReference>
<dbReference type="EC" id="2.7.13.3" evidence="2"/>
<dbReference type="RefSeq" id="WP_170241822.1">
    <property type="nucleotide sequence ID" value="NZ_VLLN01000002.1"/>
</dbReference>
<comment type="catalytic activity">
    <reaction evidence="1">
        <text>ATP + protein L-histidine = ADP + protein N-phospho-L-histidine.</text>
        <dbReference type="EC" id="2.7.13.3"/>
    </reaction>
</comment>
<keyword evidence="5" id="KW-0418">Kinase</keyword>
<dbReference type="Gene3D" id="3.30.450.20">
    <property type="entry name" value="PAS domain"/>
    <property type="match status" value="1"/>
</dbReference>
<dbReference type="InterPro" id="IPR050351">
    <property type="entry name" value="BphY/WalK/GraS-like"/>
</dbReference>
<reference evidence="11 12" key="1">
    <citation type="submission" date="2019-07" db="EMBL/GenBank/DDBJ databases">
        <title>Genomic Encyclopedia of Archaeal and Bacterial Type Strains, Phase II (KMG-II): from individual species to whole genera.</title>
        <authorList>
            <person name="Goeker M."/>
        </authorList>
    </citation>
    <scope>NUCLEOTIDE SEQUENCE [LARGE SCALE GENOMIC DNA]</scope>
    <source>
        <strain evidence="11 12">ATCC BAA-1139</strain>
    </source>
</reference>
<keyword evidence="7" id="KW-0175">Coiled coil</keyword>
<dbReference type="GO" id="GO:0016020">
    <property type="term" value="C:membrane"/>
    <property type="evidence" value="ECO:0007669"/>
    <property type="project" value="UniProtKB-SubCell"/>
</dbReference>
<dbReference type="Proteomes" id="UP000319449">
    <property type="component" value="Unassembled WGS sequence"/>
</dbReference>
<dbReference type="Pfam" id="PF13426">
    <property type="entry name" value="PAS_9"/>
    <property type="match status" value="1"/>
</dbReference>
<dbReference type="CDD" id="cd00130">
    <property type="entry name" value="PAS"/>
    <property type="match status" value="1"/>
</dbReference>
<dbReference type="InterPro" id="IPR001610">
    <property type="entry name" value="PAC"/>
</dbReference>
<dbReference type="NCBIfam" id="TIGR00229">
    <property type="entry name" value="sensory_box"/>
    <property type="match status" value="1"/>
</dbReference>
<dbReference type="SMART" id="SM00086">
    <property type="entry name" value="PAC"/>
    <property type="match status" value="1"/>
</dbReference>